<keyword evidence="8 11" id="KW-0333">Golgi apparatus</keyword>
<dbReference type="OrthoDB" id="2139606at2759"/>
<keyword evidence="10" id="KW-0325">Glycoprotein</keyword>
<evidence type="ECO:0000313" key="13">
    <source>
        <dbReference type="Proteomes" id="UP000749559"/>
    </source>
</evidence>
<keyword evidence="3 11" id="KW-0328">Glycosyltransferase</keyword>
<evidence type="ECO:0000256" key="10">
    <source>
        <dbReference type="ARBA" id="ARBA00023180"/>
    </source>
</evidence>
<keyword evidence="9 11" id="KW-0472">Membrane</keyword>
<name>A0A8J1U0V5_OWEFU</name>
<keyword evidence="7 11" id="KW-1133">Transmembrane helix</keyword>
<evidence type="ECO:0000256" key="7">
    <source>
        <dbReference type="ARBA" id="ARBA00022989"/>
    </source>
</evidence>
<reference evidence="12" key="1">
    <citation type="submission" date="2022-03" db="EMBL/GenBank/DDBJ databases">
        <authorList>
            <person name="Martin C."/>
        </authorList>
    </citation>
    <scope>NUCLEOTIDE SEQUENCE</scope>
</reference>
<feature type="transmembrane region" description="Helical" evidence="11">
    <location>
        <begin position="21"/>
        <end position="42"/>
    </location>
</feature>
<dbReference type="Proteomes" id="UP000749559">
    <property type="component" value="Unassembled WGS sequence"/>
</dbReference>
<evidence type="ECO:0000256" key="8">
    <source>
        <dbReference type="ARBA" id="ARBA00023034"/>
    </source>
</evidence>
<evidence type="ECO:0000256" key="4">
    <source>
        <dbReference type="ARBA" id="ARBA00022679"/>
    </source>
</evidence>
<comment type="similarity">
    <text evidence="2 11">Belongs to the glycosyltransferase 31 family.</text>
</comment>
<dbReference type="EC" id="2.4.1.-" evidence="11"/>
<evidence type="ECO:0000256" key="9">
    <source>
        <dbReference type="ARBA" id="ARBA00023136"/>
    </source>
</evidence>
<keyword evidence="13" id="KW-1185">Reference proteome</keyword>
<dbReference type="FunFam" id="3.90.550.50:FF:000001">
    <property type="entry name" value="Hexosyltransferase"/>
    <property type="match status" value="1"/>
</dbReference>
<dbReference type="GO" id="GO:0016758">
    <property type="term" value="F:hexosyltransferase activity"/>
    <property type="evidence" value="ECO:0007669"/>
    <property type="project" value="InterPro"/>
</dbReference>
<gene>
    <name evidence="12" type="ORF">OFUS_LOCUS17088</name>
</gene>
<comment type="caution">
    <text evidence="12">The sequence shown here is derived from an EMBL/GenBank/DDBJ whole genome shotgun (WGS) entry which is preliminary data.</text>
</comment>
<evidence type="ECO:0000256" key="5">
    <source>
        <dbReference type="ARBA" id="ARBA00022692"/>
    </source>
</evidence>
<evidence type="ECO:0000256" key="2">
    <source>
        <dbReference type="ARBA" id="ARBA00008661"/>
    </source>
</evidence>
<comment type="subcellular location">
    <subcellularLocation>
        <location evidence="1 11">Golgi apparatus membrane</location>
        <topology evidence="1 11">Single-pass type II membrane protein</topology>
    </subcellularLocation>
</comment>
<dbReference type="Gene3D" id="3.90.550.50">
    <property type="match status" value="1"/>
</dbReference>
<dbReference type="EMBL" id="CAIIXF020000008">
    <property type="protein sequence ID" value="CAH1792065.1"/>
    <property type="molecule type" value="Genomic_DNA"/>
</dbReference>
<dbReference type="InterPro" id="IPR002659">
    <property type="entry name" value="Glyco_trans_31"/>
</dbReference>
<keyword evidence="5 11" id="KW-0812">Transmembrane</keyword>
<dbReference type="AlphaFoldDB" id="A0A8J1U0V5"/>
<evidence type="ECO:0000313" key="12">
    <source>
        <dbReference type="EMBL" id="CAH1792065.1"/>
    </source>
</evidence>
<accession>A0A8J1U0V5</accession>
<evidence type="ECO:0000256" key="1">
    <source>
        <dbReference type="ARBA" id="ARBA00004323"/>
    </source>
</evidence>
<dbReference type="PANTHER" id="PTHR11214:SF364">
    <property type="entry name" value="HEXOSYLTRANSFERASE"/>
    <property type="match status" value="1"/>
</dbReference>
<proteinExistence type="inferred from homology"/>
<protein>
    <recommendedName>
        <fullName evidence="11">Hexosyltransferase</fullName>
        <ecNumber evidence="11">2.4.1.-</ecNumber>
    </recommendedName>
</protein>
<dbReference type="PANTHER" id="PTHR11214">
    <property type="entry name" value="BETA-1,3-N-ACETYLGLUCOSAMINYLTRANSFERASE"/>
    <property type="match status" value="1"/>
</dbReference>
<dbReference type="Pfam" id="PF01762">
    <property type="entry name" value="Galactosyl_T"/>
    <property type="match status" value="1"/>
</dbReference>
<dbReference type="GO" id="GO:0006493">
    <property type="term" value="P:protein O-linked glycosylation"/>
    <property type="evidence" value="ECO:0007669"/>
    <property type="project" value="TreeGrafter"/>
</dbReference>
<evidence type="ECO:0000256" key="11">
    <source>
        <dbReference type="RuleBase" id="RU363063"/>
    </source>
</evidence>
<evidence type="ECO:0000256" key="3">
    <source>
        <dbReference type="ARBA" id="ARBA00022676"/>
    </source>
</evidence>
<dbReference type="GO" id="GO:0000139">
    <property type="term" value="C:Golgi membrane"/>
    <property type="evidence" value="ECO:0007669"/>
    <property type="project" value="UniProtKB-SubCell"/>
</dbReference>
<evidence type="ECO:0000256" key="6">
    <source>
        <dbReference type="ARBA" id="ARBA00022968"/>
    </source>
</evidence>
<keyword evidence="6 11" id="KW-0735">Signal-anchor</keyword>
<sequence length="380" mass="44470">MQKTVRVHDIRKIHKSNNMNSIFKVFVRILCLCICFWCIFLYQKGIIIRFRTSSIAGEIMEYTSGKYNYNVSVSKFDGVTETRIVLNKMMEENNKTVISPHDYKYLINEETICASNPFMLVFIHTAPKNNIRRNMIRKTWGSVRSIKDYRIELIFLLGVALNRSTNDDIVQESKQYHDIIQENFIESYRNLTLKGIMGLKWTIDFCPHATFILKTDDDVFVNIYPLFDYLLKINKDETGRHNLLGFIRPPQPPARKSNLNTATKEEYARDMYPPFCNGLAFIYSMSAVKAIYKASLYEPFFWIDDVFITGVLAEKAGVKHTQLKHKYPSYLLTSSDVTLNTLKGDKDRYLFVLIHDLQRFPSRMDDFWKILRLNTTVDGQ</sequence>
<organism evidence="12 13">
    <name type="scientific">Owenia fusiformis</name>
    <name type="common">Polychaete worm</name>
    <dbReference type="NCBI Taxonomy" id="6347"/>
    <lineage>
        <taxon>Eukaryota</taxon>
        <taxon>Metazoa</taxon>
        <taxon>Spiralia</taxon>
        <taxon>Lophotrochozoa</taxon>
        <taxon>Annelida</taxon>
        <taxon>Polychaeta</taxon>
        <taxon>Sedentaria</taxon>
        <taxon>Canalipalpata</taxon>
        <taxon>Sabellida</taxon>
        <taxon>Oweniida</taxon>
        <taxon>Oweniidae</taxon>
        <taxon>Owenia</taxon>
    </lineage>
</organism>
<keyword evidence="4" id="KW-0808">Transferase</keyword>